<proteinExistence type="predicted"/>
<dbReference type="CDD" id="cd04301">
    <property type="entry name" value="NAT_SF"/>
    <property type="match status" value="1"/>
</dbReference>
<keyword evidence="1 4" id="KW-0808">Transferase</keyword>
<dbReference type="GO" id="GO:0008080">
    <property type="term" value="F:N-acetyltransferase activity"/>
    <property type="evidence" value="ECO:0007669"/>
    <property type="project" value="InterPro"/>
</dbReference>
<dbReference type="PROSITE" id="PS51186">
    <property type="entry name" value="GNAT"/>
    <property type="match status" value="1"/>
</dbReference>
<dbReference type="PANTHER" id="PTHR43626:SF4">
    <property type="entry name" value="GCN5-RELATED N-ACETYLTRANSFERASE 2, CHLOROPLASTIC"/>
    <property type="match status" value="1"/>
</dbReference>
<evidence type="ECO:0000313" key="4">
    <source>
        <dbReference type="EMBL" id="SFM51815.1"/>
    </source>
</evidence>
<dbReference type="InterPro" id="IPR000182">
    <property type="entry name" value="GNAT_dom"/>
</dbReference>
<dbReference type="Proteomes" id="UP000199611">
    <property type="component" value="Unassembled WGS sequence"/>
</dbReference>
<protein>
    <submittedName>
        <fullName evidence="4">Amino-acid N-acetyltransferase</fullName>
    </submittedName>
</protein>
<dbReference type="STRING" id="39841.SAMN05660836_00628"/>
<keyword evidence="5" id="KW-1185">Reference proteome</keyword>
<keyword evidence="2" id="KW-0012">Acyltransferase</keyword>
<dbReference type="Gene3D" id="3.40.630.30">
    <property type="match status" value="1"/>
</dbReference>
<dbReference type="NCBIfam" id="NF005840">
    <property type="entry name" value="PRK07757.1"/>
    <property type="match status" value="1"/>
</dbReference>
<dbReference type="EMBL" id="FOUU01000001">
    <property type="protein sequence ID" value="SFM51815.1"/>
    <property type="molecule type" value="Genomic_DNA"/>
</dbReference>
<dbReference type="Pfam" id="PF00583">
    <property type="entry name" value="Acetyltransf_1"/>
    <property type="match status" value="1"/>
</dbReference>
<evidence type="ECO:0000313" key="5">
    <source>
        <dbReference type="Proteomes" id="UP000199611"/>
    </source>
</evidence>
<dbReference type="InterPro" id="IPR016181">
    <property type="entry name" value="Acyl_CoA_acyltransferase"/>
</dbReference>
<name>A0A1I4RHW8_9BACT</name>
<dbReference type="SUPFAM" id="SSF55729">
    <property type="entry name" value="Acyl-CoA N-acyltransferases (Nat)"/>
    <property type="match status" value="1"/>
</dbReference>
<feature type="domain" description="N-acetyltransferase" evidence="3">
    <location>
        <begin position="10"/>
        <end position="148"/>
    </location>
</feature>
<accession>A0A1I4RHW8</accession>
<dbReference type="InterPro" id="IPR045039">
    <property type="entry name" value="NSI-like"/>
</dbReference>
<organism evidence="4 5">
    <name type="scientific">Thermodesulforhabdus norvegica</name>
    <dbReference type="NCBI Taxonomy" id="39841"/>
    <lineage>
        <taxon>Bacteria</taxon>
        <taxon>Pseudomonadati</taxon>
        <taxon>Thermodesulfobacteriota</taxon>
        <taxon>Syntrophobacteria</taxon>
        <taxon>Syntrophobacterales</taxon>
        <taxon>Thermodesulforhabdaceae</taxon>
        <taxon>Thermodesulforhabdus</taxon>
    </lineage>
</organism>
<dbReference type="PANTHER" id="PTHR43626">
    <property type="entry name" value="ACYL-COA N-ACYLTRANSFERASE"/>
    <property type="match status" value="1"/>
</dbReference>
<evidence type="ECO:0000256" key="1">
    <source>
        <dbReference type="ARBA" id="ARBA00022679"/>
    </source>
</evidence>
<sequence length="166" mass="19173">MDRRTRMENFVIRKAKIGDVRAIQDLIMPYAREGRLLPRSLSELYSRIRDFFVCEDNGRIVGCCGLHIVWEDLAEITSLAVNKEFHGRGIGRSLVQACIEEAEELGIPRLFVLTYEEEFFRKLGFQIVDKNIFPQKIWVDCLKCPKFPECDEVALLFNVSAPQESS</sequence>
<dbReference type="GO" id="GO:0005737">
    <property type="term" value="C:cytoplasm"/>
    <property type="evidence" value="ECO:0007669"/>
    <property type="project" value="TreeGrafter"/>
</dbReference>
<reference evidence="4 5" key="1">
    <citation type="submission" date="2016-10" db="EMBL/GenBank/DDBJ databases">
        <authorList>
            <person name="de Groot N.N."/>
        </authorList>
    </citation>
    <scope>NUCLEOTIDE SEQUENCE [LARGE SCALE GENOMIC DNA]</scope>
    <source>
        <strain evidence="4 5">DSM 9990</strain>
    </source>
</reference>
<evidence type="ECO:0000259" key="3">
    <source>
        <dbReference type="PROSITE" id="PS51186"/>
    </source>
</evidence>
<dbReference type="AlphaFoldDB" id="A0A1I4RHW8"/>
<evidence type="ECO:0000256" key="2">
    <source>
        <dbReference type="ARBA" id="ARBA00023315"/>
    </source>
</evidence>
<gene>
    <name evidence="4" type="ORF">SAMN05660836_00628</name>
</gene>